<protein>
    <submittedName>
        <fullName evidence="1">Uncharacterized protein</fullName>
    </submittedName>
</protein>
<proteinExistence type="predicted"/>
<sequence length="89" mass="10564">MADNNCHQIKKHFKTQKHIDRGVEDEVKRYKGLGDDGDDNERNQMKKWGSINMKVESDMNIIMKLNRLIRRATLNDGDCFNFQWRVVKP</sequence>
<dbReference type="Proteomes" id="UP000230069">
    <property type="component" value="Unassembled WGS sequence"/>
</dbReference>
<dbReference type="InParanoid" id="A0A2G5C428"/>
<keyword evidence="2" id="KW-1185">Reference proteome</keyword>
<accession>A0A2G5C428</accession>
<dbReference type="EMBL" id="KZ305116">
    <property type="protein sequence ID" value="PIA26054.1"/>
    <property type="molecule type" value="Genomic_DNA"/>
</dbReference>
<organism evidence="1 2">
    <name type="scientific">Aquilegia coerulea</name>
    <name type="common">Rocky mountain columbine</name>
    <dbReference type="NCBI Taxonomy" id="218851"/>
    <lineage>
        <taxon>Eukaryota</taxon>
        <taxon>Viridiplantae</taxon>
        <taxon>Streptophyta</taxon>
        <taxon>Embryophyta</taxon>
        <taxon>Tracheophyta</taxon>
        <taxon>Spermatophyta</taxon>
        <taxon>Magnoliopsida</taxon>
        <taxon>Ranunculales</taxon>
        <taxon>Ranunculaceae</taxon>
        <taxon>Thalictroideae</taxon>
        <taxon>Aquilegia</taxon>
    </lineage>
</organism>
<evidence type="ECO:0000313" key="1">
    <source>
        <dbReference type="EMBL" id="PIA26054.1"/>
    </source>
</evidence>
<name>A0A2G5C428_AQUCA</name>
<gene>
    <name evidence="1" type="ORF">AQUCO_10000018v1</name>
</gene>
<reference evidence="1 2" key="1">
    <citation type="submission" date="2017-09" db="EMBL/GenBank/DDBJ databases">
        <title>WGS assembly of Aquilegia coerulea Goldsmith.</title>
        <authorList>
            <person name="Hodges S."/>
            <person name="Kramer E."/>
            <person name="Nordborg M."/>
            <person name="Tomkins J."/>
            <person name="Borevitz J."/>
            <person name="Derieg N."/>
            <person name="Yan J."/>
            <person name="Mihaltcheva S."/>
            <person name="Hayes R.D."/>
            <person name="Rokhsar D."/>
        </authorList>
    </citation>
    <scope>NUCLEOTIDE SEQUENCE [LARGE SCALE GENOMIC DNA]</scope>
    <source>
        <strain evidence="2">cv. Goldsmith</strain>
    </source>
</reference>
<evidence type="ECO:0000313" key="2">
    <source>
        <dbReference type="Proteomes" id="UP000230069"/>
    </source>
</evidence>
<dbReference type="AlphaFoldDB" id="A0A2G5C428"/>